<dbReference type="InterPro" id="IPR036291">
    <property type="entry name" value="NAD(P)-bd_dom_sf"/>
</dbReference>
<dbReference type="Pfam" id="PF08240">
    <property type="entry name" value="ADH_N"/>
    <property type="match status" value="1"/>
</dbReference>
<dbReference type="InterPro" id="IPR011032">
    <property type="entry name" value="GroES-like_sf"/>
</dbReference>
<protein>
    <submittedName>
        <fullName evidence="9">Sorbitol dehydrogenase</fullName>
    </submittedName>
</protein>
<comment type="cofactor">
    <cofactor evidence="1 7">
        <name>Zn(2+)</name>
        <dbReference type="ChEBI" id="CHEBI:29105"/>
    </cofactor>
</comment>
<keyword evidence="3 7" id="KW-0479">Metal-binding</keyword>
<sequence length="341" mass="36933">MRNQAAVLYAPHDIRLEERPKPVPGPHEVLVEIKAVGVCGSDVHYYEHGRIGSFLVQKPLILGHESAGTIVEVGEGVDRARIGQRVAIEPGVPCRMCRECRHGRYNLCRNVQFFGTPPVDGAFTNYVTIPADFAYPLPDKISFEEGALMEPLSVGLWACRKARLQGGDRVLITGAGPIGLVSMKVALALGATDVIVTDVFPQRLEITRTLGATRTVNVAQETLTDAKLDADVLIECSGNRSALQNGIRSLRPAGRAVVVGMGPGEETSIPLAFIQNNEIELTGIFRYANTYRDAIALVASGHVDIKSIITSYYSLEQTEQALQAAKNDPANIKPIVVPERS</sequence>
<evidence type="ECO:0000256" key="1">
    <source>
        <dbReference type="ARBA" id="ARBA00001947"/>
    </source>
</evidence>
<dbReference type="CDD" id="cd05285">
    <property type="entry name" value="sorbitol_DH"/>
    <property type="match status" value="1"/>
</dbReference>
<evidence type="ECO:0000259" key="8">
    <source>
        <dbReference type="SMART" id="SM00829"/>
    </source>
</evidence>
<dbReference type="Gene3D" id="3.90.180.10">
    <property type="entry name" value="Medium-chain alcohol dehydrogenases, catalytic domain"/>
    <property type="match status" value="1"/>
</dbReference>
<dbReference type="InterPro" id="IPR013149">
    <property type="entry name" value="ADH-like_C"/>
</dbReference>
<dbReference type="SUPFAM" id="SSF51735">
    <property type="entry name" value="NAD(P)-binding Rossmann-fold domains"/>
    <property type="match status" value="1"/>
</dbReference>
<dbReference type="GO" id="GO:0016616">
    <property type="term" value="F:oxidoreductase activity, acting on the CH-OH group of donors, NAD or NADP as acceptor"/>
    <property type="evidence" value="ECO:0007669"/>
    <property type="project" value="InterPro"/>
</dbReference>
<keyword evidence="4 7" id="KW-0862">Zinc</keyword>
<dbReference type="AlphaFoldDB" id="A0A455SKI5"/>
<evidence type="ECO:0000313" key="9">
    <source>
        <dbReference type="EMBL" id="BBH87821.1"/>
    </source>
</evidence>
<keyword evidence="6" id="KW-0520">NAD</keyword>
<evidence type="ECO:0000256" key="4">
    <source>
        <dbReference type="ARBA" id="ARBA00022833"/>
    </source>
</evidence>
<evidence type="ECO:0000256" key="2">
    <source>
        <dbReference type="ARBA" id="ARBA00008072"/>
    </source>
</evidence>
<dbReference type="PANTHER" id="PTHR43161:SF9">
    <property type="entry name" value="SORBITOL DEHYDROGENASE"/>
    <property type="match status" value="1"/>
</dbReference>
<keyword evidence="5" id="KW-0560">Oxidoreductase</keyword>
<feature type="domain" description="Enoyl reductase (ER)" evidence="8">
    <location>
        <begin position="9"/>
        <end position="337"/>
    </location>
</feature>
<reference evidence="9" key="1">
    <citation type="submission" date="2018-12" db="EMBL/GenBank/DDBJ databases">
        <title>Novel natural products biosynthetic potential of the class Ktedonobacteria.</title>
        <authorList>
            <person name="Zheng Y."/>
            <person name="Saitou A."/>
            <person name="Wang C.M."/>
            <person name="Toyoda A."/>
            <person name="Minakuchi Y."/>
            <person name="Sekiguchi Y."/>
            <person name="Ueda K."/>
            <person name="Takano H."/>
            <person name="Sakai Y."/>
            <person name="Yokota A."/>
            <person name="Yabe S."/>
        </authorList>
    </citation>
    <scope>NUCLEOTIDE SEQUENCE</scope>
    <source>
        <strain evidence="9">COM3</strain>
    </source>
</reference>
<organism evidence="9">
    <name type="scientific">Thermosporothrix sp. COM3</name>
    <dbReference type="NCBI Taxonomy" id="2490863"/>
    <lineage>
        <taxon>Bacteria</taxon>
        <taxon>Bacillati</taxon>
        <taxon>Chloroflexota</taxon>
        <taxon>Ktedonobacteria</taxon>
        <taxon>Ktedonobacterales</taxon>
        <taxon>Thermosporotrichaceae</taxon>
        <taxon>Thermosporothrix</taxon>
    </lineage>
</organism>
<name>A0A455SKI5_9CHLR</name>
<accession>A0A455SKI5</accession>
<dbReference type="InterPro" id="IPR020843">
    <property type="entry name" value="ER"/>
</dbReference>
<dbReference type="InterPro" id="IPR002328">
    <property type="entry name" value="ADH_Zn_CS"/>
</dbReference>
<dbReference type="PROSITE" id="PS00059">
    <property type="entry name" value="ADH_ZINC"/>
    <property type="match status" value="1"/>
</dbReference>
<dbReference type="Pfam" id="PF00107">
    <property type="entry name" value="ADH_zinc_N"/>
    <property type="match status" value="1"/>
</dbReference>
<dbReference type="InterPro" id="IPR013154">
    <property type="entry name" value="ADH-like_N"/>
</dbReference>
<evidence type="ECO:0000256" key="7">
    <source>
        <dbReference type="RuleBase" id="RU361277"/>
    </source>
</evidence>
<proteinExistence type="inferred from homology"/>
<dbReference type="FunFam" id="3.40.50.720:FF:000068">
    <property type="entry name" value="Sorbitol dehydrogenase"/>
    <property type="match status" value="1"/>
</dbReference>
<dbReference type="PANTHER" id="PTHR43161">
    <property type="entry name" value="SORBITOL DEHYDROGENASE"/>
    <property type="match status" value="1"/>
</dbReference>
<dbReference type="SMART" id="SM00829">
    <property type="entry name" value="PKS_ER"/>
    <property type="match status" value="1"/>
</dbReference>
<dbReference type="Gene3D" id="3.40.50.720">
    <property type="entry name" value="NAD(P)-binding Rossmann-like Domain"/>
    <property type="match status" value="1"/>
</dbReference>
<comment type="similarity">
    <text evidence="2 7">Belongs to the zinc-containing alcohol dehydrogenase family.</text>
</comment>
<dbReference type="InterPro" id="IPR045306">
    <property type="entry name" value="SDH-like"/>
</dbReference>
<dbReference type="SUPFAM" id="SSF50129">
    <property type="entry name" value="GroES-like"/>
    <property type="match status" value="1"/>
</dbReference>
<dbReference type="GO" id="GO:0008270">
    <property type="term" value="F:zinc ion binding"/>
    <property type="evidence" value="ECO:0007669"/>
    <property type="project" value="InterPro"/>
</dbReference>
<evidence type="ECO:0000256" key="5">
    <source>
        <dbReference type="ARBA" id="ARBA00023002"/>
    </source>
</evidence>
<gene>
    <name evidence="9" type="ORF">KTC_25720</name>
</gene>
<dbReference type="EMBL" id="AP019376">
    <property type="protein sequence ID" value="BBH87821.1"/>
    <property type="molecule type" value="Genomic_DNA"/>
</dbReference>
<evidence type="ECO:0000256" key="3">
    <source>
        <dbReference type="ARBA" id="ARBA00022723"/>
    </source>
</evidence>
<evidence type="ECO:0000256" key="6">
    <source>
        <dbReference type="ARBA" id="ARBA00023027"/>
    </source>
</evidence>